<name>A0ABW0FPN8_9CAUL</name>
<organism evidence="1 2">
    <name type="scientific">Brevundimonas staleyi</name>
    <dbReference type="NCBI Taxonomy" id="74326"/>
    <lineage>
        <taxon>Bacteria</taxon>
        <taxon>Pseudomonadati</taxon>
        <taxon>Pseudomonadota</taxon>
        <taxon>Alphaproteobacteria</taxon>
        <taxon>Caulobacterales</taxon>
        <taxon>Caulobacteraceae</taxon>
        <taxon>Brevundimonas</taxon>
    </lineage>
</organism>
<dbReference type="RefSeq" id="WP_374039574.1">
    <property type="nucleotide sequence ID" value="NZ_CP169083.1"/>
</dbReference>
<reference evidence="2" key="1">
    <citation type="journal article" date="2019" name="Int. J. Syst. Evol. Microbiol.">
        <title>The Global Catalogue of Microorganisms (GCM) 10K type strain sequencing project: providing services to taxonomists for standard genome sequencing and annotation.</title>
        <authorList>
            <consortium name="The Broad Institute Genomics Platform"/>
            <consortium name="The Broad Institute Genome Sequencing Center for Infectious Disease"/>
            <person name="Wu L."/>
            <person name="Ma J."/>
        </authorList>
    </citation>
    <scope>NUCLEOTIDE SEQUENCE [LARGE SCALE GENOMIC DNA]</scope>
    <source>
        <strain evidence="2">JCM 12125</strain>
    </source>
</reference>
<protein>
    <submittedName>
        <fullName evidence="1">Uncharacterized protein</fullName>
    </submittedName>
</protein>
<gene>
    <name evidence="1" type="ORF">ACFPIE_03165</name>
</gene>
<sequence>MTITIFPVRYTQAQLMAAPEDERLFHLMAGQCANDLNVLAKLHLMVANSAGDSRLDGAETSVFGSFVIRQMVGRLYEAWKLFKDRFHLIYLGYEGEWSPQSVQAWAEMKRYFGSGSLLMALRHKVSFHADADVMRDGFARVPHDVALTDYVGFAAGNALYAGSDAVLTLAMASLTGIADTQAAMDQIYDEMARAHGWVNDLTLDYFNLFVGRHIDVTPETLSAGRMEIAAPRLSALKTHFFVDYEETPAEREG</sequence>
<accession>A0ABW0FPN8</accession>
<proteinExistence type="predicted"/>
<comment type="caution">
    <text evidence="1">The sequence shown here is derived from an EMBL/GenBank/DDBJ whole genome shotgun (WGS) entry which is preliminary data.</text>
</comment>
<dbReference type="EMBL" id="JBHSLF010000006">
    <property type="protein sequence ID" value="MFC5342898.1"/>
    <property type="molecule type" value="Genomic_DNA"/>
</dbReference>
<evidence type="ECO:0000313" key="1">
    <source>
        <dbReference type="EMBL" id="MFC5342898.1"/>
    </source>
</evidence>
<dbReference type="Proteomes" id="UP001596152">
    <property type="component" value="Unassembled WGS sequence"/>
</dbReference>
<keyword evidence="2" id="KW-1185">Reference proteome</keyword>
<evidence type="ECO:0000313" key="2">
    <source>
        <dbReference type="Proteomes" id="UP001596152"/>
    </source>
</evidence>